<feature type="chain" id="PRO_5043753164" evidence="1">
    <location>
        <begin position="26"/>
        <end position="227"/>
    </location>
</feature>
<dbReference type="SUPFAM" id="SSF103657">
    <property type="entry name" value="BAR/IMD domain-like"/>
    <property type="match status" value="1"/>
</dbReference>
<evidence type="ECO:0000313" key="3">
    <source>
        <dbReference type="Proteomes" id="UP001432322"/>
    </source>
</evidence>
<accession>A0AAV5WSH6</accession>
<reference evidence="2" key="1">
    <citation type="submission" date="2023-10" db="EMBL/GenBank/DDBJ databases">
        <title>Genome assembly of Pristionchus species.</title>
        <authorList>
            <person name="Yoshida K."/>
            <person name="Sommer R.J."/>
        </authorList>
    </citation>
    <scope>NUCLEOTIDE SEQUENCE</scope>
    <source>
        <strain evidence="2">RS5133</strain>
    </source>
</reference>
<organism evidence="2 3">
    <name type="scientific">Pristionchus fissidentatus</name>
    <dbReference type="NCBI Taxonomy" id="1538716"/>
    <lineage>
        <taxon>Eukaryota</taxon>
        <taxon>Metazoa</taxon>
        <taxon>Ecdysozoa</taxon>
        <taxon>Nematoda</taxon>
        <taxon>Chromadorea</taxon>
        <taxon>Rhabditida</taxon>
        <taxon>Rhabditina</taxon>
        <taxon>Diplogasteromorpha</taxon>
        <taxon>Diplogasteroidea</taxon>
        <taxon>Neodiplogasteridae</taxon>
        <taxon>Pristionchus</taxon>
    </lineage>
</organism>
<comment type="caution">
    <text evidence="2">The sequence shown here is derived from an EMBL/GenBank/DDBJ whole genome shotgun (WGS) entry which is preliminary data.</text>
</comment>
<name>A0AAV5WSH6_9BILA</name>
<keyword evidence="3" id="KW-1185">Reference proteome</keyword>
<keyword evidence="1" id="KW-0732">Signal</keyword>
<dbReference type="EMBL" id="BTSY01000006">
    <property type="protein sequence ID" value="GMT34550.1"/>
    <property type="molecule type" value="Genomic_DNA"/>
</dbReference>
<feature type="non-terminal residue" evidence="2">
    <location>
        <position position="1"/>
    </location>
</feature>
<sequence>SVPLGRFLPFSLLFSLNSIMASVMAAKMGAGKSVYGLAVETSTVLETTNKSIDCLEKLLKACTELKKEMGLTLADHFEKAATTAGAYGKSMSNAEAGGVYTNIQARFSGVGAARRQYATLLEANQIKSLTAFKEDIKGARAAMKALDAARKGVAVAKAKSKGKEDNPELAAANEAANAEATNVEKSTVAALTAFNQKAGQLTIEMSDKLVAMEKELNAAVKVALCPA</sequence>
<proteinExistence type="predicted"/>
<protein>
    <submittedName>
        <fullName evidence="2">Uncharacterized protein</fullName>
    </submittedName>
</protein>
<dbReference type="InterPro" id="IPR027267">
    <property type="entry name" value="AH/BAR_dom_sf"/>
</dbReference>
<evidence type="ECO:0000256" key="1">
    <source>
        <dbReference type="SAM" id="SignalP"/>
    </source>
</evidence>
<evidence type="ECO:0000313" key="2">
    <source>
        <dbReference type="EMBL" id="GMT34550.1"/>
    </source>
</evidence>
<feature type="signal peptide" evidence="1">
    <location>
        <begin position="1"/>
        <end position="25"/>
    </location>
</feature>
<dbReference type="AlphaFoldDB" id="A0AAV5WSH6"/>
<gene>
    <name evidence="2" type="ORF">PFISCL1PPCAC_25847</name>
</gene>
<dbReference type="Proteomes" id="UP001432322">
    <property type="component" value="Unassembled WGS sequence"/>
</dbReference>